<organism evidence="2 3">
    <name type="scientific">Gluconobacter japonicus</name>
    <dbReference type="NCBI Taxonomy" id="376620"/>
    <lineage>
        <taxon>Bacteria</taxon>
        <taxon>Pseudomonadati</taxon>
        <taxon>Pseudomonadota</taxon>
        <taxon>Alphaproteobacteria</taxon>
        <taxon>Acetobacterales</taxon>
        <taxon>Acetobacteraceae</taxon>
        <taxon>Gluconobacter</taxon>
    </lineage>
</organism>
<dbReference type="Proteomes" id="UP001156613">
    <property type="component" value="Unassembled WGS sequence"/>
</dbReference>
<evidence type="ECO:0000256" key="1">
    <source>
        <dbReference type="SAM" id="MobiDB-lite"/>
    </source>
</evidence>
<feature type="compositionally biased region" description="Polar residues" evidence="1">
    <location>
        <begin position="1"/>
        <end position="10"/>
    </location>
</feature>
<reference evidence="3" key="1">
    <citation type="journal article" date="2019" name="Int. J. Syst. Evol. Microbiol.">
        <title>The Global Catalogue of Microorganisms (GCM) 10K type strain sequencing project: providing services to taxonomists for standard genome sequencing and annotation.</title>
        <authorList>
            <consortium name="The Broad Institute Genomics Platform"/>
            <consortium name="The Broad Institute Genome Sequencing Center for Infectious Disease"/>
            <person name="Wu L."/>
            <person name="Ma J."/>
        </authorList>
    </citation>
    <scope>NUCLEOTIDE SEQUENCE [LARGE SCALE GENOMIC DNA]</scope>
    <source>
        <strain evidence="3">NBRC 3271</strain>
    </source>
</reference>
<protein>
    <submittedName>
        <fullName evidence="2">Uncharacterized protein</fullName>
    </submittedName>
</protein>
<gene>
    <name evidence="2" type="ORF">GCM10010937_18320</name>
</gene>
<evidence type="ECO:0000313" key="3">
    <source>
        <dbReference type="Proteomes" id="UP001156613"/>
    </source>
</evidence>
<evidence type="ECO:0000313" key="2">
    <source>
        <dbReference type="EMBL" id="GLQ60029.1"/>
    </source>
</evidence>
<name>A0ABQ5WJX0_GLUJA</name>
<proteinExistence type="predicted"/>
<feature type="region of interest" description="Disordered" evidence="1">
    <location>
        <begin position="1"/>
        <end position="35"/>
    </location>
</feature>
<accession>A0ABQ5WJX0</accession>
<dbReference type="EMBL" id="BSNT01000063">
    <property type="protein sequence ID" value="GLQ60029.1"/>
    <property type="molecule type" value="Genomic_DNA"/>
</dbReference>
<sequence>METSLRQGSSGAVPKEANRDWSIGHDPKGVMTDIPDGTCPATLQEARMEADKLTCGYRYQRSAC</sequence>
<feature type="compositionally biased region" description="Basic and acidic residues" evidence="1">
    <location>
        <begin position="16"/>
        <end position="28"/>
    </location>
</feature>
<comment type="caution">
    <text evidence="2">The sequence shown here is derived from an EMBL/GenBank/DDBJ whole genome shotgun (WGS) entry which is preliminary data.</text>
</comment>
<keyword evidence="3" id="KW-1185">Reference proteome</keyword>